<feature type="region of interest" description="Disordered" evidence="2">
    <location>
        <begin position="283"/>
        <end position="431"/>
    </location>
</feature>
<sequence>MKQDEANAKAAVDQADGEVNKAQNALNTANDAADRAKTDYENADLDAKSKASVLEDKKKAASAADEKNRVAQEQANQDAAKRQAALDAAKKAAQAIIEKQKADAEAKIKAMLDLAKDSDGNVDGDVNNAAKSELAKINQDYEKAQKAISGAKDSSELSDGKNAFDTNSSVDVVKNKLSEKTNTDQQKEAAKAAIKHKTEEAQKSLDNLDGLDEKAKALVQDKVKADAKKANDVIENQVAGLDHVFDGGNHDTDSLVDIVNNTNFDKDVQDAKDKVKAFADALKKSQDKVKNESARQQGQIDNMDNISQTDKDAAKEKVRAEEKKTLDKVNASTSADDIQAKEDDGLSFKMDTDSIFDDLNKQDSLEKQKKDATDLIDQDIDVKKASIDSMNNLSDGEKSKAKDDLDKEAKRAKNQINGSHDKDDLTNNFENGSYEKNASGIIDGVGNNESLYKQKVKAMDAVDEDADARKVEIDAMDKLSADDKEKAKFEIDYYATEAKDKIDDSIDADALIKQGAESTFPSHRDAIMDKIAKQPSMDQQKASAKDAIDRDATAKKNAIDKMDNLSSKEKQKAKEDLDKAVIKDKAAVDGAKKKADIDAMKTLTKDQKEKAKAKIDAAAEENKAAIDHTVNKDKLTDQIDDPTFDNQVQKVDEQMASNGSIDDQKAKIQKQMEDALAKAKAQIDRDPTLSEDEKAAQKASLDQNWAQKKAALMNAEDADALFLEKEAAMDLFEDVHLSGLSLNQQKQVAKDKVAARVAAMKKAIENDMNLTHLKKELRLKMLDKVQSDFFEKLDQAESTDAIRDLLTNFEDALSAAQDGHLTALPEAGKRANLSNVLTEIMLGMTATLTSLAYFATKKRDQG</sequence>
<feature type="domain" description="DUF1542" evidence="3">
    <location>
        <begin position="541"/>
        <end position="602"/>
    </location>
</feature>
<gene>
    <name evidence="4" type="ORF">G6R29_04175</name>
</gene>
<feature type="compositionally biased region" description="Basic and acidic residues" evidence="2">
    <location>
        <begin position="52"/>
        <end position="70"/>
    </location>
</feature>
<feature type="coiled-coil region" evidence="1">
    <location>
        <begin position="601"/>
        <end position="628"/>
    </location>
</feature>
<dbReference type="InterPro" id="IPR011439">
    <property type="entry name" value="DUF1542"/>
</dbReference>
<protein>
    <submittedName>
        <fullName evidence="4">DUF1542 domain-containing protein</fullName>
    </submittedName>
</protein>
<dbReference type="Proteomes" id="UP001519504">
    <property type="component" value="Unassembled WGS sequence"/>
</dbReference>
<dbReference type="Pfam" id="PF07564">
    <property type="entry name" value="DUF1542"/>
    <property type="match status" value="2"/>
</dbReference>
<proteinExistence type="predicted"/>
<keyword evidence="5" id="KW-1185">Reference proteome</keyword>
<organism evidence="4 5">
    <name type="scientific">Fructobacillus broussonetiae</name>
    <dbReference type="NCBI Taxonomy" id="2713173"/>
    <lineage>
        <taxon>Bacteria</taxon>
        <taxon>Bacillati</taxon>
        <taxon>Bacillota</taxon>
        <taxon>Bacilli</taxon>
        <taxon>Lactobacillales</taxon>
        <taxon>Lactobacillaceae</taxon>
        <taxon>Fructobacillus</taxon>
    </lineage>
</organism>
<accession>A0ABS5R081</accession>
<keyword evidence="1" id="KW-0175">Coiled coil</keyword>
<feature type="compositionally biased region" description="Basic and acidic residues" evidence="2">
    <location>
        <begin position="309"/>
        <end position="327"/>
    </location>
</feature>
<feature type="compositionally biased region" description="Polar residues" evidence="2">
    <location>
        <begin position="294"/>
        <end position="308"/>
    </location>
</feature>
<feature type="region of interest" description="Disordered" evidence="2">
    <location>
        <begin position="176"/>
        <end position="198"/>
    </location>
</feature>
<feature type="compositionally biased region" description="Polar residues" evidence="2">
    <location>
        <begin position="21"/>
        <end position="30"/>
    </location>
</feature>
<feature type="coiled-coil region" evidence="1">
    <location>
        <begin position="127"/>
        <end position="154"/>
    </location>
</feature>
<reference evidence="4 5" key="1">
    <citation type="submission" date="2020-02" db="EMBL/GenBank/DDBJ databases">
        <title>Fructobacillus sp. isolated from paper mulberry of Taiwan.</title>
        <authorList>
            <person name="Lin S.-T."/>
        </authorList>
    </citation>
    <scope>NUCLEOTIDE SEQUENCE [LARGE SCALE GENOMIC DNA]</scope>
    <source>
        <strain evidence="4 5">M2-14</strain>
    </source>
</reference>
<name>A0ABS5R081_9LACO</name>
<feature type="compositionally biased region" description="Basic and acidic residues" evidence="2">
    <location>
        <begin position="283"/>
        <end position="293"/>
    </location>
</feature>
<feature type="region of interest" description="Disordered" evidence="2">
    <location>
        <begin position="532"/>
        <end position="576"/>
    </location>
</feature>
<feature type="compositionally biased region" description="Basic and acidic residues" evidence="2">
    <location>
        <begin position="395"/>
        <end position="411"/>
    </location>
</feature>
<evidence type="ECO:0000313" key="4">
    <source>
        <dbReference type="EMBL" id="MBS9338820.1"/>
    </source>
</evidence>
<evidence type="ECO:0000259" key="3">
    <source>
        <dbReference type="Pfam" id="PF07564"/>
    </source>
</evidence>
<feature type="region of interest" description="Disordered" evidence="2">
    <location>
        <begin position="1"/>
        <end position="34"/>
    </location>
</feature>
<feature type="domain" description="DUF1542" evidence="3">
    <location>
        <begin position="369"/>
        <end position="432"/>
    </location>
</feature>
<feature type="compositionally biased region" description="Basic and acidic residues" evidence="2">
    <location>
        <begin position="338"/>
        <end position="373"/>
    </location>
</feature>
<dbReference type="EMBL" id="JAAMFK010000004">
    <property type="protein sequence ID" value="MBS9338820.1"/>
    <property type="molecule type" value="Genomic_DNA"/>
</dbReference>
<feature type="compositionally biased region" description="Basic and acidic residues" evidence="2">
    <location>
        <begin position="543"/>
        <end position="576"/>
    </location>
</feature>
<evidence type="ECO:0000256" key="2">
    <source>
        <dbReference type="SAM" id="MobiDB-lite"/>
    </source>
</evidence>
<dbReference type="RefSeq" id="WP_213809101.1">
    <property type="nucleotide sequence ID" value="NZ_JAAMFK010000004.1"/>
</dbReference>
<evidence type="ECO:0000256" key="1">
    <source>
        <dbReference type="SAM" id="Coils"/>
    </source>
</evidence>
<evidence type="ECO:0000313" key="5">
    <source>
        <dbReference type="Proteomes" id="UP001519504"/>
    </source>
</evidence>
<comment type="caution">
    <text evidence="4">The sequence shown here is derived from an EMBL/GenBank/DDBJ whole genome shotgun (WGS) entry which is preliminary data.</text>
</comment>
<feature type="region of interest" description="Disordered" evidence="2">
    <location>
        <begin position="52"/>
        <end position="86"/>
    </location>
</feature>